<proteinExistence type="predicted"/>
<accession>A0A7S4P4H3</accession>
<dbReference type="EMBL" id="HBKR01028851">
    <property type="protein sequence ID" value="CAE2323136.1"/>
    <property type="molecule type" value="Transcribed_RNA"/>
</dbReference>
<evidence type="ECO:0000313" key="1">
    <source>
        <dbReference type="EMBL" id="CAE2323136.1"/>
    </source>
</evidence>
<protein>
    <submittedName>
        <fullName evidence="1">Uncharacterized protein</fullName>
    </submittedName>
</protein>
<gene>
    <name evidence="1" type="ORF">NAES01612_LOCUS18832</name>
</gene>
<reference evidence="1" key="1">
    <citation type="submission" date="2021-01" db="EMBL/GenBank/DDBJ databases">
        <authorList>
            <person name="Corre E."/>
            <person name="Pelletier E."/>
            <person name="Niang G."/>
            <person name="Scheremetjew M."/>
            <person name="Finn R."/>
            <person name="Kale V."/>
            <person name="Holt S."/>
            <person name="Cochrane G."/>
            <person name="Meng A."/>
            <person name="Brown T."/>
            <person name="Cohen L."/>
        </authorList>
    </citation>
    <scope>NUCLEOTIDE SEQUENCE</scope>
    <source>
        <strain evidence="1">SoJaBio B1-5/56/2</strain>
    </source>
</reference>
<dbReference type="AlphaFoldDB" id="A0A7S4P4H3"/>
<organism evidence="1">
    <name type="scientific">Paramoeba aestuarina</name>
    <dbReference type="NCBI Taxonomy" id="180227"/>
    <lineage>
        <taxon>Eukaryota</taxon>
        <taxon>Amoebozoa</taxon>
        <taxon>Discosea</taxon>
        <taxon>Flabellinia</taxon>
        <taxon>Dactylopodida</taxon>
        <taxon>Paramoebidae</taxon>
        <taxon>Paramoeba</taxon>
    </lineage>
</organism>
<sequence>MALPDIKRKKHPTSRAIRACVFTSNEYKKKEFRHFLGEQYGVSVTFADVGEGEPTREDVIKHLETSENPSPHYFLREETKLINPITREVVDGKEVVKNPGEAPTFLIHISKVKVWIPQWTAVASVGERGISSDETPQTLVDVIENEFEAANPGYIDPSKEKERNEETFGWDHMFVNPRTGKTNQECAASQWQKNSARQISLSDFVGTYLFYKRPVGLKHYKELRPRIACDFSPEMSVEKFTANNKYFTNKNIDKWFTKNMLSYAFNEGVFFKSSTSRPVKNYFSPPFGGVPLTPKKCDIEETVFMTHDIGHHLVPDLIVNFSSPGHSPSSVDSVVHLHVYVAWRMISEATTMIFADMFYADSLVTSDPELEKGVDRRIFGLWKVLDLKKEGLDTEEKLALMKKIWRANVHYAVLGDDSDFRGMVIEGEKGEEGIKNFKNHFEKFFIGDHNWTYKNYNNMTNSDSSYPRWVDLVGAEIFEKKCDLFLLDDVVHKLRNGGSDLSSFTGVLDSVFDYIFEHRLKPAALFNVENMISAQDRTAKAFTRYIVGNLSFYSKFYDLVGVPERFKALKDAALTQDLTNAGVRDKIRFQFEADVRYVWSMGCISTVAAANCCSLTSIFPPFYIKYGYDKWKSTAEIVKDLYG</sequence>
<name>A0A7S4P4H3_9EUKA</name>